<dbReference type="EMBL" id="CP130946">
    <property type="protein sequence ID" value="XRP74463.1"/>
    <property type="molecule type" value="Genomic_DNA"/>
</dbReference>
<dbReference type="Proteomes" id="UP001196097">
    <property type="component" value="Chromosome"/>
</dbReference>
<organism evidence="1 2">
    <name type="scientific">Acidithiobacillus ferruginosus</name>
    <dbReference type="NCBI Taxonomy" id="3063951"/>
    <lineage>
        <taxon>Bacteria</taxon>
        <taxon>Pseudomonadati</taxon>
        <taxon>Pseudomonadota</taxon>
        <taxon>Acidithiobacillia</taxon>
        <taxon>Acidithiobacillales</taxon>
        <taxon>Acidithiobacillaceae</taxon>
        <taxon>Acidithiobacillus</taxon>
    </lineage>
</organism>
<reference evidence="1 2" key="1">
    <citation type="journal article" date="2021" name="ISME J.">
        <title>Genomic evolution of the class Acidithiobacillia: deep-branching Proteobacteria living in extreme acidic conditions.</title>
        <authorList>
            <person name="Moya-Beltran A."/>
            <person name="Beard S."/>
            <person name="Rojas-Villalobos C."/>
            <person name="Issotta F."/>
            <person name="Gallardo Y."/>
            <person name="Ulloa R."/>
            <person name="Giaveno A."/>
            <person name="Degli Esposti M."/>
            <person name="Johnson D.B."/>
            <person name="Quatrini R."/>
        </authorList>
    </citation>
    <scope>NUCLEOTIDE SEQUENCE [LARGE SCALE GENOMIC DNA]</scope>
    <source>
        <strain evidence="1 2">CF3</strain>
    </source>
</reference>
<sequence length="54" mass="5821">MKRRKESPAMPQGYMAALGKLYGKQPVAGTETASERTQSTGVLPMPRSPKGKQS</sequence>
<accession>A0ACD5IKY5</accession>
<keyword evidence="2" id="KW-1185">Reference proteome</keyword>
<proteinExistence type="predicted"/>
<gene>
    <name evidence="1" type="ORF">HF292_007430</name>
</gene>
<name>A0ACD5IKY5_9PROT</name>
<evidence type="ECO:0000313" key="1">
    <source>
        <dbReference type="EMBL" id="XRP74463.1"/>
    </source>
</evidence>
<protein>
    <submittedName>
        <fullName evidence="1">Uncharacterized protein</fullName>
    </submittedName>
</protein>
<evidence type="ECO:0000313" key="2">
    <source>
        <dbReference type="Proteomes" id="UP001196097"/>
    </source>
</evidence>